<evidence type="ECO:0000256" key="3">
    <source>
        <dbReference type="SAM" id="SignalP"/>
    </source>
</evidence>
<dbReference type="InterPro" id="IPR006143">
    <property type="entry name" value="RND_pump_MFP"/>
</dbReference>
<dbReference type="RefSeq" id="WP_148455212.1">
    <property type="nucleotide sequence ID" value="NZ_VSDO01000004.1"/>
</dbReference>
<evidence type="ECO:0000256" key="1">
    <source>
        <dbReference type="ARBA" id="ARBA00009477"/>
    </source>
</evidence>
<feature type="domain" description="Multidrug resistance protein MdtA-like barrel-sandwich hybrid" evidence="4">
    <location>
        <begin position="68"/>
        <end position="301"/>
    </location>
</feature>
<dbReference type="GO" id="GO:1990281">
    <property type="term" value="C:efflux pump complex"/>
    <property type="evidence" value="ECO:0007669"/>
    <property type="project" value="TreeGrafter"/>
</dbReference>
<dbReference type="Pfam" id="PF25989">
    <property type="entry name" value="YknX_C"/>
    <property type="match status" value="1"/>
</dbReference>
<dbReference type="PROSITE" id="PS51257">
    <property type="entry name" value="PROKAR_LIPOPROTEIN"/>
    <property type="match status" value="1"/>
</dbReference>
<protein>
    <submittedName>
        <fullName evidence="7">Efflux RND transporter periplasmic adaptor subunit</fullName>
    </submittedName>
</protein>
<feature type="coiled-coil region" evidence="2">
    <location>
        <begin position="115"/>
        <end position="220"/>
    </location>
</feature>
<dbReference type="Gene3D" id="2.40.30.170">
    <property type="match status" value="1"/>
</dbReference>
<evidence type="ECO:0000259" key="4">
    <source>
        <dbReference type="Pfam" id="PF25917"/>
    </source>
</evidence>
<evidence type="ECO:0000256" key="2">
    <source>
        <dbReference type="SAM" id="Coils"/>
    </source>
</evidence>
<dbReference type="EMBL" id="VSDO01000004">
    <property type="protein sequence ID" value="TYA11409.1"/>
    <property type="molecule type" value="Genomic_DNA"/>
</dbReference>
<dbReference type="InterPro" id="IPR058792">
    <property type="entry name" value="Beta-barrel_RND_2"/>
</dbReference>
<name>A0A5D0CN04_9BACL</name>
<accession>A0A5D0CN04</accession>
<evidence type="ECO:0000313" key="8">
    <source>
        <dbReference type="Proteomes" id="UP000325218"/>
    </source>
</evidence>
<dbReference type="SUPFAM" id="SSF111369">
    <property type="entry name" value="HlyD-like secretion proteins"/>
    <property type="match status" value="2"/>
</dbReference>
<proteinExistence type="inferred from homology"/>
<evidence type="ECO:0000313" key="7">
    <source>
        <dbReference type="EMBL" id="TYA11409.1"/>
    </source>
</evidence>
<dbReference type="OrthoDB" id="9813047at2"/>
<dbReference type="Gene3D" id="2.40.420.20">
    <property type="match status" value="1"/>
</dbReference>
<dbReference type="Pfam" id="PF25954">
    <property type="entry name" value="Beta-barrel_RND_2"/>
    <property type="match status" value="1"/>
</dbReference>
<dbReference type="InterPro" id="IPR058637">
    <property type="entry name" value="YknX-like_C"/>
</dbReference>
<reference evidence="7 8" key="1">
    <citation type="submission" date="2019-08" db="EMBL/GenBank/DDBJ databases">
        <title>Genome sequencing of Paenibacillus faecis DSM 23593(T).</title>
        <authorList>
            <person name="Kook J.-K."/>
            <person name="Park S.-N."/>
            <person name="Lim Y.K."/>
        </authorList>
    </citation>
    <scope>NUCLEOTIDE SEQUENCE [LARGE SCALE GENOMIC DNA]</scope>
    <source>
        <strain evidence="7 8">DSM 23593</strain>
    </source>
</reference>
<organism evidence="7 8">
    <name type="scientific">Paenibacillus faecis</name>
    <dbReference type="NCBI Taxonomy" id="862114"/>
    <lineage>
        <taxon>Bacteria</taxon>
        <taxon>Bacillati</taxon>
        <taxon>Bacillota</taxon>
        <taxon>Bacilli</taxon>
        <taxon>Bacillales</taxon>
        <taxon>Paenibacillaceae</taxon>
        <taxon>Paenibacillus</taxon>
    </lineage>
</organism>
<dbReference type="AlphaFoldDB" id="A0A5D0CN04"/>
<dbReference type="Gene3D" id="1.10.287.470">
    <property type="entry name" value="Helix hairpin bin"/>
    <property type="match status" value="2"/>
</dbReference>
<feature type="domain" description="CusB-like beta-barrel" evidence="5">
    <location>
        <begin position="312"/>
        <end position="375"/>
    </location>
</feature>
<feature type="chain" id="PRO_5038385243" evidence="3">
    <location>
        <begin position="23"/>
        <end position="458"/>
    </location>
</feature>
<keyword evidence="3" id="KW-0732">Signal</keyword>
<dbReference type="Pfam" id="PF25917">
    <property type="entry name" value="BSH_RND"/>
    <property type="match status" value="1"/>
</dbReference>
<dbReference type="NCBIfam" id="TIGR01730">
    <property type="entry name" value="RND_mfp"/>
    <property type="match status" value="1"/>
</dbReference>
<dbReference type="Proteomes" id="UP000325218">
    <property type="component" value="Unassembled WGS sequence"/>
</dbReference>
<evidence type="ECO:0000259" key="6">
    <source>
        <dbReference type="Pfam" id="PF25989"/>
    </source>
</evidence>
<dbReference type="PANTHER" id="PTHR30469">
    <property type="entry name" value="MULTIDRUG RESISTANCE PROTEIN MDTA"/>
    <property type="match status" value="1"/>
</dbReference>
<evidence type="ECO:0000259" key="5">
    <source>
        <dbReference type="Pfam" id="PF25954"/>
    </source>
</evidence>
<dbReference type="Gene3D" id="2.40.50.100">
    <property type="match status" value="2"/>
</dbReference>
<gene>
    <name evidence="7" type="ORF">FRY98_19875</name>
</gene>
<comment type="similarity">
    <text evidence="1">Belongs to the membrane fusion protein (MFP) (TC 8.A.1) family.</text>
</comment>
<sequence length="458" mass="47285">MKGRWACLFAAALLTLSITACSSGTDGGKAAAESDKVSDSVAVKTIKVKNEPLNSVYDLSGTLQSNQSATVSFQAGGEVKKTQVEVGDTVKAGDVLAELDTELAHIQLTQAKSGVAQAEGQLKAAKAGIANAEAQIQAAKANLAAVEKGASQQQLAQAQNGVKQAEEAYNKIKTDAERYNKLYAEGLISLDDYEKSQVQLKNAEITLDNAKQALSEATEGATDEQVQAAKSTVAQAQAGKESALAAEAQAQAGYKNALSAQAQAELALSKTKLTAPISGTVLEKNVSVGQTTGAGTPAFVIGSTQTLKVMLPVPDGQIGDWKAGQKVDLDQSGKTRTGTVTRIHPQTNAGTGTISVEVSVPNPEKDWFPGQVVKAGRQTAGKQGILVPAEAVISSGQEPYVFRAVDGKAVKTPVELGEISNNRFHIVAGLKEGDVIVSAGADGLFDGDAIAASEDVTP</sequence>
<dbReference type="PANTHER" id="PTHR30469:SF15">
    <property type="entry name" value="HLYD FAMILY OF SECRETION PROTEINS"/>
    <property type="match status" value="1"/>
</dbReference>
<feature type="signal peptide" evidence="3">
    <location>
        <begin position="1"/>
        <end position="22"/>
    </location>
</feature>
<dbReference type="GO" id="GO:0015562">
    <property type="term" value="F:efflux transmembrane transporter activity"/>
    <property type="evidence" value="ECO:0007669"/>
    <property type="project" value="TreeGrafter"/>
</dbReference>
<dbReference type="InterPro" id="IPR058625">
    <property type="entry name" value="MdtA-like_BSH"/>
</dbReference>
<comment type="caution">
    <text evidence="7">The sequence shown here is derived from an EMBL/GenBank/DDBJ whole genome shotgun (WGS) entry which is preliminary data.</text>
</comment>
<feature type="domain" description="YknX-like C-terminal permuted SH3-like" evidence="6">
    <location>
        <begin position="385"/>
        <end position="451"/>
    </location>
</feature>
<keyword evidence="2" id="KW-0175">Coiled coil</keyword>
<keyword evidence="8" id="KW-1185">Reference proteome</keyword>